<sequence>MLSSSLILLSSSSSSPLIPALHSSTHALYVSARHTRLTFGICVHGRALRYTQSNRAQAGLSESSSFLPSSLSPSQPHDLTFKSHSYTALLGFDFREQQVSVAVEVSAMFN</sequence>
<gene>
    <name evidence="1" type="ORF">PCOR1329_LOCUS52620</name>
</gene>
<evidence type="ECO:0000313" key="2">
    <source>
        <dbReference type="Proteomes" id="UP001189429"/>
    </source>
</evidence>
<organism evidence="1 2">
    <name type="scientific">Prorocentrum cordatum</name>
    <dbReference type="NCBI Taxonomy" id="2364126"/>
    <lineage>
        <taxon>Eukaryota</taxon>
        <taxon>Sar</taxon>
        <taxon>Alveolata</taxon>
        <taxon>Dinophyceae</taxon>
        <taxon>Prorocentrales</taxon>
        <taxon>Prorocentraceae</taxon>
        <taxon>Prorocentrum</taxon>
    </lineage>
</organism>
<protein>
    <submittedName>
        <fullName evidence="1">Uncharacterized protein</fullName>
    </submittedName>
</protein>
<dbReference type="EMBL" id="CAUYUJ010016405">
    <property type="protein sequence ID" value="CAK0864924.1"/>
    <property type="molecule type" value="Genomic_DNA"/>
</dbReference>
<proteinExistence type="predicted"/>
<dbReference type="Proteomes" id="UP001189429">
    <property type="component" value="Unassembled WGS sequence"/>
</dbReference>
<name>A0ABN9UY87_9DINO</name>
<reference evidence="1" key="1">
    <citation type="submission" date="2023-10" db="EMBL/GenBank/DDBJ databases">
        <authorList>
            <person name="Chen Y."/>
            <person name="Shah S."/>
            <person name="Dougan E. K."/>
            <person name="Thang M."/>
            <person name="Chan C."/>
        </authorList>
    </citation>
    <scope>NUCLEOTIDE SEQUENCE [LARGE SCALE GENOMIC DNA]</scope>
</reference>
<evidence type="ECO:0000313" key="1">
    <source>
        <dbReference type="EMBL" id="CAK0864924.1"/>
    </source>
</evidence>
<comment type="caution">
    <text evidence="1">The sequence shown here is derived from an EMBL/GenBank/DDBJ whole genome shotgun (WGS) entry which is preliminary data.</text>
</comment>
<keyword evidence="2" id="KW-1185">Reference proteome</keyword>
<accession>A0ABN9UY87</accession>